<feature type="compositionally biased region" description="Basic and acidic residues" evidence="1">
    <location>
        <begin position="135"/>
        <end position="144"/>
    </location>
</feature>
<feature type="compositionally biased region" description="Polar residues" evidence="1">
    <location>
        <begin position="1"/>
        <end position="13"/>
    </location>
</feature>
<proteinExistence type="predicted"/>
<organism evidence="2 3">
    <name type="scientific">Pleurostoma richardsiae</name>
    <dbReference type="NCBI Taxonomy" id="41990"/>
    <lineage>
        <taxon>Eukaryota</taxon>
        <taxon>Fungi</taxon>
        <taxon>Dikarya</taxon>
        <taxon>Ascomycota</taxon>
        <taxon>Pezizomycotina</taxon>
        <taxon>Sordariomycetes</taxon>
        <taxon>Sordariomycetidae</taxon>
        <taxon>Calosphaeriales</taxon>
        <taxon>Pleurostomataceae</taxon>
        <taxon>Pleurostoma</taxon>
    </lineage>
</organism>
<evidence type="ECO:0000256" key="1">
    <source>
        <dbReference type="SAM" id="MobiDB-lite"/>
    </source>
</evidence>
<name>A0AA38VBD0_9PEZI</name>
<gene>
    <name evidence="2" type="ORF">NKR23_g11590</name>
</gene>
<sequence length="193" mass="20570">MSANPDSVVNQDQFRSRVAPAKPMTETGQIGSKLGKQGVPEFRAETHEPGTAPPQHSYRPNPQSEVPGQALNPDVEPSSRTDALGSVPGATSASVYNDNEFGKPMQGLEQRELHGVHAGKRKKEHSGLEGVSASTREETIEGKVRGTGADLEGPAGEMKGKKGWSGSEEGGLQWSGAEEREPVRAEEVAAERY</sequence>
<comment type="caution">
    <text evidence="2">The sequence shown here is derived from an EMBL/GenBank/DDBJ whole genome shotgun (WGS) entry which is preliminary data.</text>
</comment>
<dbReference type="AlphaFoldDB" id="A0AA38VBD0"/>
<keyword evidence="3" id="KW-1185">Reference proteome</keyword>
<protein>
    <submittedName>
        <fullName evidence="2">Uncharacterized protein</fullName>
    </submittedName>
</protein>
<dbReference type="Proteomes" id="UP001174694">
    <property type="component" value="Unassembled WGS sequence"/>
</dbReference>
<feature type="region of interest" description="Disordered" evidence="1">
    <location>
        <begin position="1"/>
        <end position="193"/>
    </location>
</feature>
<evidence type="ECO:0000313" key="2">
    <source>
        <dbReference type="EMBL" id="KAJ9131730.1"/>
    </source>
</evidence>
<feature type="compositionally biased region" description="Basic and acidic residues" evidence="1">
    <location>
        <begin position="177"/>
        <end position="193"/>
    </location>
</feature>
<reference evidence="2" key="1">
    <citation type="submission" date="2022-07" db="EMBL/GenBank/DDBJ databases">
        <title>Fungi with potential for degradation of polypropylene.</title>
        <authorList>
            <person name="Gostincar C."/>
        </authorList>
    </citation>
    <scope>NUCLEOTIDE SEQUENCE</scope>
    <source>
        <strain evidence="2">EXF-13308</strain>
    </source>
</reference>
<accession>A0AA38VBD0</accession>
<evidence type="ECO:0000313" key="3">
    <source>
        <dbReference type="Proteomes" id="UP001174694"/>
    </source>
</evidence>
<dbReference type="EMBL" id="JANBVO010000064">
    <property type="protein sequence ID" value="KAJ9131730.1"/>
    <property type="molecule type" value="Genomic_DNA"/>
</dbReference>